<evidence type="ECO:0000256" key="1">
    <source>
        <dbReference type="ARBA" id="ARBA00009573"/>
    </source>
</evidence>
<evidence type="ECO:0000256" key="7">
    <source>
        <dbReference type="ARBA" id="ARBA00022917"/>
    </source>
</evidence>
<dbReference type="GO" id="GO:0006417">
    <property type="term" value="P:regulation of translation"/>
    <property type="evidence" value="ECO:0007669"/>
    <property type="project" value="UniProtKB-KW"/>
</dbReference>
<dbReference type="EMBL" id="BFEA01000960">
    <property type="protein sequence ID" value="GBG91863.1"/>
    <property type="molecule type" value="Genomic_DNA"/>
</dbReference>
<evidence type="ECO:0000313" key="11">
    <source>
        <dbReference type="EMBL" id="GBG91863.1"/>
    </source>
</evidence>
<comment type="function">
    <text evidence="8">Functions in the early steps of protein synthesis of a small number of specific mRNAs. Acts by directing the binding of methionyl-tRNAi to 40S ribosomal subunits. In contrast to the eIF-2 complex, it binds methionyl-tRNAi to 40S subunits in a codon-dependent manner, whereas the eIF-2 complex binds methionyl-tRNAi to 40S subunits in a GTP-dependent manner.</text>
</comment>
<evidence type="ECO:0000256" key="8">
    <source>
        <dbReference type="PIRNR" id="PIRNR017222"/>
    </source>
</evidence>
<dbReference type="GO" id="GO:0003729">
    <property type="term" value="F:mRNA binding"/>
    <property type="evidence" value="ECO:0007669"/>
    <property type="project" value="EnsemblPlants"/>
</dbReference>
<dbReference type="Gene3D" id="2.130.10.10">
    <property type="entry name" value="YVTN repeat-like/Quinoprotein amine dehydrogenase"/>
    <property type="match status" value="2"/>
</dbReference>
<comment type="similarity">
    <text evidence="1 8">Belongs to the WD repeat EIF2A family.</text>
</comment>
<evidence type="ECO:0000256" key="6">
    <source>
        <dbReference type="ARBA" id="ARBA00022845"/>
    </source>
</evidence>
<protein>
    <recommendedName>
        <fullName evidence="2 8">Eukaryotic translation initiation factor 2A</fullName>
        <shortName evidence="8">eIF-2A</shortName>
    </recommendedName>
</protein>
<name>A0A388MBI1_CHABU</name>
<organism evidence="11 12">
    <name type="scientific">Chara braunii</name>
    <name type="common">Braun's stonewort</name>
    <dbReference type="NCBI Taxonomy" id="69332"/>
    <lineage>
        <taxon>Eukaryota</taxon>
        <taxon>Viridiplantae</taxon>
        <taxon>Streptophyta</taxon>
        <taxon>Charophyceae</taxon>
        <taxon>Charales</taxon>
        <taxon>Characeae</taxon>
        <taxon>Chara</taxon>
    </lineage>
</organism>
<feature type="compositionally biased region" description="Low complexity" evidence="9">
    <location>
        <begin position="544"/>
        <end position="555"/>
    </location>
</feature>
<evidence type="ECO:0000313" key="12">
    <source>
        <dbReference type="Proteomes" id="UP000265515"/>
    </source>
</evidence>
<keyword evidence="12" id="KW-1185">Reference proteome</keyword>
<dbReference type="OrthoDB" id="2194683at2759"/>
<evidence type="ECO:0000256" key="5">
    <source>
        <dbReference type="ARBA" id="ARBA00022737"/>
    </source>
</evidence>
<keyword evidence="4" id="KW-0853">WD repeat</keyword>
<dbReference type="PIRSF" id="PIRSF017222">
    <property type="entry name" value="eIF2A"/>
    <property type="match status" value="1"/>
</dbReference>
<evidence type="ECO:0000256" key="4">
    <source>
        <dbReference type="ARBA" id="ARBA00022574"/>
    </source>
</evidence>
<keyword evidence="5" id="KW-0677">Repeat</keyword>
<dbReference type="InterPro" id="IPR015943">
    <property type="entry name" value="WD40/YVTN_repeat-like_dom_sf"/>
</dbReference>
<dbReference type="GO" id="GO:0022627">
    <property type="term" value="C:cytosolic small ribosomal subunit"/>
    <property type="evidence" value="ECO:0007669"/>
    <property type="project" value="TreeGrafter"/>
</dbReference>
<dbReference type="AlphaFoldDB" id="A0A388MBI1"/>
<dbReference type="GO" id="GO:0000049">
    <property type="term" value="F:tRNA binding"/>
    <property type="evidence" value="ECO:0007669"/>
    <property type="project" value="UniProtKB-UniRule"/>
</dbReference>
<dbReference type="GO" id="GO:0003743">
    <property type="term" value="F:translation initiation factor activity"/>
    <property type="evidence" value="ECO:0007669"/>
    <property type="project" value="UniProtKB-UniRule"/>
</dbReference>
<dbReference type="STRING" id="69332.A0A388MBI1"/>
<gene>
    <name evidence="11" type="ORF">CBR_g53754</name>
</gene>
<comment type="caution">
    <text evidence="11">The sequence shown here is derived from an EMBL/GenBank/DDBJ whole genome shotgun (WGS) entry which is preliminary data.</text>
</comment>
<evidence type="ECO:0000256" key="9">
    <source>
        <dbReference type="SAM" id="MobiDB-lite"/>
    </source>
</evidence>
<evidence type="ECO:0000259" key="10">
    <source>
        <dbReference type="Pfam" id="PF08662"/>
    </source>
</evidence>
<proteinExistence type="inferred from homology"/>
<accession>A0A388MBI1</accession>
<dbReference type="InterPro" id="IPR013979">
    <property type="entry name" value="TIF_beta_prop-like"/>
</dbReference>
<dbReference type="GO" id="GO:0043022">
    <property type="term" value="F:ribosome binding"/>
    <property type="evidence" value="ECO:0007669"/>
    <property type="project" value="UniProtKB-UniRule"/>
</dbReference>
<keyword evidence="6 8" id="KW-0810">Translation regulation</keyword>
<sequence>MAQTGSSFPEQLFFLRDRDGLSLHVGPPNDVAPHKSSSGKIPCLSAQFSRDGSMLAAVSASGVLLVETNSGREIQKLDVPGVLAVSISPKGTYLQTYHRASAAKGGEPQEKNLNLWDISTGAPVFQLFQKVFQKSSWPSVQFSEDEAVACRLVTNEVHFYDGKAFSRGIVDKLRLQGIASTRLSFSPGSHIAAYVPEAKGAPASVRVFQTSAVGQGQPVARRSFFRSSTVQFHWNKGSSGVLIVAQSDVDKTNKSYYGESSLHFLASDGSYDGAVPLSKEGPIHDVQWAPSGNAFVVVHGFMPAKAILFDSKCKPLFDFGSASRNFARWSPKGRFLLLAGFGNLPGDLEFWDAKALDRLCSTRAECTVSCEWSPNGRYVMTATTAPRLNVDNGIKMFKYDGTLVYEKKFELLYQAEWRPVPDEVYPDLPASPRSSKKMDAAAAASSVADQYAGRGTSASKPVAAQAAGQKPAAYRPPHLAGRSSAAFNVLMSGSDDKPHRIGALGQAVTPPGAHEMSKSALKNKKRREKEKQKASERASGVGTAAAGDMPPAKAASDSTAVNAMADEFSAMSTSPAVPDASAPDSSGEDVQKRIRAIQKKLRQIEELKNKAAEAGGLASLAEAQRVKVASEGSLIKEIENLQAQLR</sequence>
<keyword evidence="3 8" id="KW-0396">Initiation factor</keyword>
<feature type="domain" description="Translation initiation factor beta propellor-like" evidence="10">
    <location>
        <begin position="222"/>
        <end position="415"/>
    </location>
</feature>
<evidence type="ECO:0000256" key="2">
    <source>
        <dbReference type="ARBA" id="ARBA00013819"/>
    </source>
</evidence>
<dbReference type="Proteomes" id="UP000265515">
    <property type="component" value="Unassembled WGS sequence"/>
</dbReference>
<dbReference type="SUPFAM" id="SSF82171">
    <property type="entry name" value="DPP6 N-terminal domain-like"/>
    <property type="match status" value="1"/>
</dbReference>
<keyword evidence="7 8" id="KW-0648">Protein biosynthesis</keyword>
<dbReference type="Gramene" id="GBG91863">
    <property type="protein sequence ID" value="GBG91863"/>
    <property type="gene ID" value="CBR_g53754"/>
</dbReference>
<evidence type="ECO:0000256" key="3">
    <source>
        <dbReference type="ARBA" id="ARBA00022540"/>
    </source>
</evidence>
<feature type="region of interest" description="Disordered" evidence="9">
    <location>
        <begin position="490"/>
        <end position="591"/>
    </location>
</feature>
<dbReference type="PANTHER" id="PTHR13227">
    <property type="entry name" value="EUKARYOTIC TRANSLATION INITIATION FACTOR 2A"/>
    <property type="match status" value="1"/>
</dbReference>
<dbReference type="OMA" id="RCCAYSP"/>
<dbReference type="Pfam" id="PF08662">
    <property type="entry name" value="eIF2A"/>
    <property type="match status" value="1"/>
</dbReference>
<dbReference type="PANTHER" id="PTHR13227:SF0">
    <property type="entry name" value="EUKARYOTIC TRANSLATION INITIATION FACTOR 2A"/>
    <property type="match status" value="1"/>
</dbReference>
<dbReference type="InterPro" id="IPR011387">
    <property type="entry name" value="TIF2A"/>
</dbReference>
<reference evidence="11 12" key="1">
    <citation type="journal article" date="2018" name="Cell">
        <title>The Chara Genome: Secondary Complexity and Implications for Plant Terrestrialization.</title>
        <authorList>
            <person name="Nishiyama T."/>
            <person name="Sakayama H."/>
            <person name="Vries J.D."/>
            <person name="Buschmann H."/>
            <person name="Saint-Marcoux D."/>
            <person name="Ullrich K.K."/>
            <person name="Haas F.B."/>
            <person name="Vanderstraeten L."/>
            <person name="Becker D."/>
            <person name="Lang D."/>
            <person name="Vosolsobe S."/>
            <person name="Rombauts S."/>
            <person name="Wilhelmsson P.K.I."/>
            <person name="Janitza P."/>
            <person name="Kern R."/>
            <person name="Heyl A."/>
            <person name="Rumpler F."/>
            <person name="Villalobos L.I.A.C."/>
            <person name="Clay J.M."/>
            <person name="Skokan R."/>
            <person name="Toyoda A."/>
            <person name="Suzuki Y."/>
            <person name="Kagoshima H."/>
            <person name="Schijlen E."/>
            <person name="Tajeshwar N."/>
            <person name="Catarino B."/>
            <person name="Hetherington A.J."/>
            <person name="Saltykova A."/>
            <person name="Bonnot C."/>
            <person name="Breuninger H."/>
            <person name="Symeonidi A."/>
            <person name="Radhakrishnan G.V."/>
            <person name="Van Nieuwerburgh F."/>
            <person name="Deforce D."/>
            <person name="Chang C."/>
            <person name="Karol K.G."/>
            <person name="Hedrich R."/>
            <person name="Ulvskov P."/>
            <person name="Glockner G."/>
            <person name="Delwiche C.F."/>
            <person name="Petrasek J."/>
            <person name="Van de Peer Y."/>
            <person name="Friml J."/>
            <person name="Beilby M."/>
            <person name="Dolan L."/>
            <person name="Kohara Y."/>
            <person name="Sugano S."/>
            <person name="Fujiyama A."/>
            <person name="Delaux P.-M."/>
            <person name="Quint M."/>
            <person name="TheiBen G."/>
            <person name="Hagemann M."/>
            <person name="Harholt J."/>
            <person name="Dunand C."/>
            <person name="Zachgo S."/>
            <person name="Langdale J."/>
            <person name="Maumus F."/>
            <person name="Straeten D.V.D."/>
            <person name="Gould S.B."/>
            <person name="Rensing S.A."/>
        </authorList>
    </citation>
    <scope>NUCLEOTIDE SEQUENCE [LARGE SCALE GENOMIC DNA]</scope>
    <source>
        <strain evidence="11 12">S276</strain>
    </source>
</reference>